<reference evidence="1" key="1">
    <citation type="journal article" date="2012" name="Science">
        <title>Fermentation, hydrogen, and sulfur metabolism in multiple uncultivated bacterial phyla.</title>
        <authorList>
            <person name="Wrighton K.C."/>
            <person name="Thomas B.C."/>
            <person name="Sharon I."/>
            <person name="Miller C.S."/>
            <person name="Castelle C.J."/>
            <person name="VerBerkmoes N.C."/>
            <person name="Wilkins M.J."/>
            <person name="Hettich R.L."/>
            <person name="Lipton M.S."/>
            <person name="Williams K.H."/>
            <person name="Long P.E."/>
            <person name="Banfield J.F."/>
        </authorList>
    </citation>
    <scope>NUCLEOTIDE SEQUENCE [LARGE SCALE GENOMIC DNA]</scope>
</reference>
<accession>K2GHB6</accession>
<protein>
    <recommendedName>
        <fullName evidence="2">Transcription regulator TrmB N-terminal domain-containing protein</fullName>
    </recommendedName>
</protein>
<dbReference type="EMBL" id="AMFJ01000089">
    <property type="protein sequence ID" value="EKE29834.1"/>
    <property type="molecule type" value="Genomic_DNA"/>
</dbReference>
<proteinExistence type="predicted"/>
<evidence type="ECO:0008006" key="2">
    <source>
        <dbReference type="Google" id="ProtNLM"/>
    </source>
</evidence>
<dbReference type="InterPro" id="IPR036388">
    <property type="entry name" value="WH-like_DNA-bd_sf"/>
</dbReference>
<sequence length="260" mass="31107">MEFSFFEKLGLTKAQFEIYTNLYRLWSQPASIIAKQLWLERTKVYRNLVSMAKLWIVKKATKNGIQVFFIKDIWDFSRFVDKRIESLEYIEKNKMRILDEIQKTKLETANLPKISIYDSSEWVWSIFDDILTNIRTQKLLTIRMFASNTYLEQNENIKAEEFAKKFFDTLAKDKIHTDTFIWSGNLIMERIDTYFDTQNIWELPATQSSINIILVWKTTYIIIYNKTPQWIKIENENLADAMHILFDVAKKYNDLLDKKS</sequence>
<evidence type="ECO:0000313" key="1">
    <source>
        <dbReference type="EMBL" id="EKE29834.1"/>
    </source>
</evidence>
<name>K2GHB6_9BACT</name>
<comment type="caution">
    <text evidence="1">The sequence shown here is derived from an EMBL/GenBank/DDBJ whole genome shotgun (WGS) entry which is preliminary data.</text>
</comment>
<dbReference type="AlphaFoldDB" id="K2GHB6"/>
<dbReference type="Gene3D" id="1.10.10.10">
    <property type="entry name" value="Winged helix-like DNA-binding domain superfamily/Winged helix DNA-binding domain"/>
    <property type="match status" value="1"/>
</dbReference>
<gene>
    <name evidence="1" type="ORF">ACD_2C00089G0001</name>
</gene>
<organism evidence="1">
    <name type="scientific">uncultured bacterium</name>
    <name type="common">gcode 4</name>
    <dbReference type="NCBI Taxonomy" id="1234023"/>
    <lineage>
        <taxon>Bacteria</taxon>
        <taxon>environmental samples</taxon>
    </lineage>
</organism>